<dbReference type="STRING" id="218851.A0A2G5EHJ4"/>
<proteinExistence type="predicted"/>
<dbReference type="InterPro" id="IPR045272">
    <property type="entry name" value="ANXUR1/2-like"/>
</dbReference>
<dbReference type="AlphaFoldDB" id="A0A2G5EHJ4"/>
<protein>
    <submittedName>
        <fullName evidence="1">Uncharacterized protein</fullName>
    </submittedName>
</protein>
<name>A0A2G5EHJ4_AQUCA</name>
<sequence length="94" mass="10845">MLSTPENINSISLPFGSRIYLTARIFNGVSVYTFPIQRPGRHWIDFIYFHVFQRYNMSNAIFSVSTQQFGLLNNFQPSNGSMVEELCEGTCSYF</sequence>
<organism evidence="1 2">
    <name type="scientific">Aquilegia coerulea</name>
    <name type="common">Rocky mountain columbine</name>
    <dbReference type="NCBI Taxonomy" id="218851"/>
    <lineage>
        <taxon>Eukaryota</taxon>
        <taxon>Viridiplantae</taxon>
        <taxon>Streptophyta</taxon>
        <taxon>Embryophyta</taxon>
        <taxon>Tracheophyta</taxon>
        <taxon>Spermatophyta</taxon>
        <taxon>Magnoliopsida</taxon>
        <taxon>Ranunculales</taxon>
        <taxon>Ranunculaceae</taxon>
        <taxon>Thalictroideae</taxon>
        <taxon>Aquilegia</taxon>
    </lineage>
</organism>
<keyword evidence="2" id="KW-1185">Reference proteome</keyword>
<dbReference type="EMBL" id="KZ305025">
    <property type="protein sequence ID" value="PIA55199.1"/>
    <property type="molecule type" value="Genomic_DNA"/>
</dbReference>
<accession>A0A2G5EHJ4</accession>
<dbReference type="OrthoDB" id="1745392at2759"/>
<dbReference type="GO" id="GO:0004714">
    <property type="term" value="F:transmembrane receptor protein tyrosine kinase activity"/>
    <property type="evidence" value="ECO:0007669"/>
    <property type="project" value="InterPro"/>
</dbReference>
<dbReference type="InParanoid" id="A0A2G5EHJ4"/>
<dbReference type="PANTHER" id="PTHR34590">
    <property type="entry name" value="OS03G0124300 PROTEIN-RELATED"/>
    <property type="match status" value="1"/>
</dbReference>
<evidence type="ECO:0000313" key="1">
    <source>
        <dbReference type="EMBL" id="PIA55199.1"/>
    </source>
</evidence>
<dbReference type="PANTHER" id="PTHR34590:SF10">
    <property type="entry name" value="RECEPTOR-LIKE PROTEIN KINASE HERK 1"/>
    <property type="match status" value="1"/>
</dbReference>
<dbReference type="Proteomes" id="UP000230069">
    <property type="component" value="Unassembled WGS sequence"/>
</dbReference>
<gene>
    <name evidence="1" type="ORF">AQUCO_00800137v1</name>
</gene>
<evidence type="ECO:0000313" key="2">
    <source>
        <dbReference type="Proteomes" id="UP000230069"/>
    </source>
</evidence>
<reference evidence="1 2" key="1">
    <citation type="submission" date="2017-09" db="EMBL/GenBank/DDBJ databases">
        <title>WGS assembly of Aquilegia coerulea Goldsmith.</title>
        <authorList>
            <person name="Hodges S."/>
            <person name="Kramer E."/>
            <person name="Nordborg M."/>
            <person name="Tomkins J."/>
            <person name="Borevitz J."/>
            <person name="Derieg N."/>
            <person name="Yan J."/>
            <person name="Mihaltcheva S."/>
            <person name="Hayes R.D."/>
            <person name="Rokhsar D."/>
        </authorList>
    </citation>
    <scope>NUCLEOTIDE SEQUENCE [LARGE SCALE GENOMIC DNA]</scope>
    <source>
        <strain evidence="2">cv. Goldsmith</strain>
    </source>
</reference>